<proteinExistence type="inferred from homology"/>
<evidence type="ECO:0000256" key="8">
    <source>
        <dbReference type="ARBA" id="ARBA00022833"/>
    </source>
</evidence>
<dbReference type="Gene3D" id="3.30.40.10">
    <property type="entry name" value="Zinc/RING finger domain, C3HC4 (zinc finger)"/>
    <property type="match status" value="3"/>
</dbReference>
<dbReference type="Pfam" id="PF02375">
    <property type="entry name" value="JmjN"/>
    <property type="match status" value="1"/>
</dbReference>
<evidence type="ECO:0000256" key="11">
    <source>
        <dbReference type="ARBA" id="ARBA00023002"/>
    </source>
</evidence>
<dbReference type="InterPro" id="IPR036431">
    <property type="entry name" value="ARID_dom_sf"/>
</dbReference>
<dbReference type="Pfam" id="PF02928">
    <property type="entry name" value="zf-C5HC2"/>
    <property type="match status" value="1"/>
</dbReference>
<sequence>MALPETKPFHFKPPPDCPVYRPSPEEFKDPLGYISKIRPVAEAAGLCKIIPPEGWAPPFAVDVSNFKFTPRIQRLNELEATTRIKLNFLDQIAKFWSLQGSTLKLPTVEKKALDLYSLFQIVESLGGFEVVCRDRRWSNVAQMMGYPAHKHVGSLLRPHYARILYPYELFKKGKTLEAAKNVKTETPTEDVKPDMKSVNGRKDIQGKDGKTYIPHSIPQRQAVKPPVERYSRRSKRGTSASASTDGNCEEGSPLLTLVIIIPTPSLLTLLPSPMNTQCESDEEPDVLLHVFRDSQDAGASRELQRLKFYGAGPKLSGLPDDDPVAVEYRSKVQEDPLAKYICRHCNRGDAEDQMLICDGCDESYHTFCLMPPLTEIPKGDWRCPSCVAEQVNQTDMAFGFEQAQKEYTLQSFGEMADRFKREYFGLEPHKVPVEVVEQEFWRIVSSIDEDVTVEYGADLHTMDHGSGFPTPKSANLDEIEKEYANAPWNLNNLPILDDSVLTYINTDISGMMVPWMYVGMCFSAFCWHNEDHWSYSINYMHWGEPKTWYGVPGGEAETFEAAMKSYAGELFETQPDLLHQLVTIMNPNLLQAKGVPIVRCMQRAGEFVITFPRSYHGGFNQGYNFAEAVNFSPSDWLPMGRECITHYSNLHRFCVFSHDELVCTMASNAEKLSIQVAAAVFSDMVTMVDQEKRARKSVLEWGVTRAEREAFELLEDDKRICDFCKTTLFLSGMACSCCSKLVCLNHSKLLCDCEPGKHILRYRFTLDELKSQLRSLKTVAESFDKWLKRVEDSLSADDDDRLSLAELRELLKEATDRKYPETENLRLLKLAIQEAEKTSFVAEKLVAPRVRTRGRTSVPGGRGSESGPLSGRENRAARRTAAALAAAEREEASACVLSLEELKLLVEQVQNMKCKINEAELLISMYETVTGIEKEARQLLKDESPSVEDMDSVIERGLSYEVEVPSLSELRRKRDLQTWMEDCEEILADQSGLSVEALQNHLTAALSLPPTEEIEATRAALQQMINKSQEMNGRTQALLAKKQGAMFTELDMLINQINSLPMPTNVPSMNLARDIHRRSTDLIARVKHILEDPPLGEGRAYLETAEGFHAKSKQIPITLDVVVPTQVKVVFRWAQRERILNEREKTVVVYPVLIFDALEREIQQAKNWLEVAREKFRRKTSPYTLLECLSPRREVPLCKEQIKRAKIVRDPEFSTQQTQMKLLGMKSPGGWEDVRRAYKAIYRREIRDMYHLRMRNKLKSQALIFGEIPSPLSEEFSGDEVQDKEFCYCGRPQDESLLLPCELCREHYHVSCVPLPRPAKTIKAGSRANGTYKDQKFICPLCARSKRPDVDDCLQLLVGLQKILIRLPEAEALQCLVERAMDWQERARAVLNSRELAKTVERLDPDYFARMKEHMRVIGKTEQQEMRKLLDAEKERLLQDKEEEEETEPTKTNDIDLTCSETAPPGSPEISLVGETPTPRPGASEHAYSSISRSNANNGPPKPSLRPDPYLKGDNMDIDVRRAAGTGLREEIEEFLERLLMEGHLIEFKLDETHVLWSILQEWRLPSNVHVLPDYSRLERALLEHRAARMEAAKRSSVREDVIEKKSRHGSGSSVGSTIVQSKKRTRLSRSNSLVGSGSPGNGGNPPPKRAKGSAPKRRMRKSSTAAASGSGGAVTSDDVTELIEEDEDCEAVPCMKPTGSVDWIQCDGCSKWLHMKCIGLSKLNVKDNEDYICTMCRPLPQAAVQGEGEGVTRGEHSLTSVNQASTNQIHCGAVLDNLA</sequence>
<keyword evidence="7" id="KW-0863">Zinc-finger</keyword>
<dbReference type="Gene3D" id="1.10.150.60">
    <property type="entry name" value="ARID DNA-binding domain"/>
    <property type="match status" value="1"/>
</dbReference>
<keyword evidence="10" id="KW-0223">Dioxygenase</keyword>
<dbReference type="PROSITE" id="PS51184">
    <property type="entry name" value="JMJC"/>
    <property type="match status" value="1"/>
</dbReference>
<gene>
    <name evidence="16" type="ORF">CTOB1V02_LOCUS8767</name>
</gene>
<evidence type="ECO:0000256" key="12">
    <source>
        <dbReference type="ARBA" id="ARBA00023004"/>
    </source>
</evidence>
<dbReference type="InterPro" id="IPR013083">
    <property type="entry name" value="Znf_RING/FYVE/PHD"/>
</dbReference>
<feature type="region of interest" description="Disordered" evidence="15">
    <location>
        <begin position="1438"/>
        <end position="1513"/>
    </location>
</feature>
<dbReference type="CDD" id="cd15610">
    <property type="entry name" value="PHD3_KDM5A_like"/>
    <property type="match status" value="1"/>
</dbReference>
<dbReference type="PROSITE" id="PS01359">
    <property type="entry name" value="ZF_PHD_1"/>
    <property type="match status" value="2"/>
</dbReference>
<feature type="compositionally biased region" description="Polar residues" evidence="15">
    <location>
        <begin position="1487"/>
        <end position="1498"/>
    </location>
</feature>
<dbReference type="SMART" id="SM00558">
    <property type="entry name" value="JmjC"/>
    <property type="match status" value="1"/>
</dbReference>
<dbReference type="InterPro" id="IPR001606">
    <property type="entry name" value="ARID_dom"/>
</dbReference>
<dbReference type="CDD" id="cd15605">
    <property type="entry name" value="PHD1_Lid_like"/>
    <property type="match status" value="1"/>
</dbReference>
<dbReference type="GO" id="GO:0034647">
    <property type="term" value="F:histone H3K4me/H3K4me2/H3K4me3 demethylase activity"/>
    <property type="evidence" value="ECO:0007669"/>
    <property type="project" value="UniProtKB-EC"/>
</dbReference>
<evidence type="ECO:0000256" key="15">
    <source>
        <dbReference type="SAM" id="MobiDB-lite"/>
    </source>
</evidence>
<reference evidence="16" key="1">
    <citation type="submission" date="2020-11" db="EMBL/GenBank/DDBJ databases">
        <authorList>
            <person name="Tran Van P."/>
        </authorList>
    </citation>
    <scope>NUCLEOTIDE SEQUENCE</scope>
</reference>
<dbReference type="SMART" id="SM00501">
    <property type="entry name" value="BRIGHT"/>
    <property type="match status" value="1"/>
</dbReference>
<evidence type="ECO:0000256" key="6">
    <source>
        <dbReference type="ARBA" id="ARBA00022737"/>
    </source>
</evidence>
<dbReference type="GO" id="GO:0008270">
    <property type="term" value="F:zinc ion binding"/>
    <property type="evidence" value="ECO:0007669"/>
    <property type="project" value="UniProtKB-KW"/>
</dbReference>
<dbReference type="SUPFAM" id="SSF51197">
    <property type="entry name" value="Clavaminate synthase-like"/>
    <property type="match status" value="1"/>
</dbReference>
<feature type="region of interest" description="Disordered" evidence="15">
    <location>
        <begin position="852"/>
        <end position="876"/>
    </location>
</feature>
<dbReference type="GO" id="GO:0006355">
    <property type="term" value="P:regulation of DNA-templated transcription"/>
    <property type="evidence" value="ECO:0007669"/>
    <property type="project" value="TreeGrafter"/>
</dbReference>
<dbReference type="Pfam" id="PF01388">
    <property type="entry name" value="ARID"/>
    <property type="match status" value="1"/>
</dbReference>
<dbReference type="GO" id="GO:0003677">
    <property type="term" value="F:DNA binding"/>
    <property type="evidence" value="ECO:0007669"/>
    <property type="project" value="InterPro"/>
</dbReference>
<dbReference type="InterPro" id="IPR003347">
    <property type="entry name" value="JmjC_dom"/>
</dbReference>
<keyword evidence="13" id="KW-0539">Nucleus</keyword>
<dbReference type="EC" id="1.14.11.67" evidence="4"/>
<keyword evidence="6" id="KW-0677">Repeat</keyword>
<dbReference type="InterPro" id="IPR019786">
    <property type="entry name" value="Zinc_finger_PHD-type_CS"/>
</dbReference>
<dbReference type="EMBL" id="OB663056">
    <property type="protein sequence ID" value="CAD7230911.1"/>
    <property type="molecule type" value="Genomic_DNA"/>
</dbReference>
<dbReference type="PANTHER" id="PTHR10694">
    <property type="entry name" value="LYSINE-SPECIFIC DEMETHYLASE"/>
    <property type="match status" value="1"/>
</dbReference>
<evidence type="ECO:0000256" key="2">
    <source>
        <dbReference type="ARBA" id="ARBA00004123"/>
    </source>
</evidence>
<dbReference type="GO" id="GO:0005634">
    <property type="term" value="C:nucleus"/>
    <property type="evidence" value="ECO:0007669"/>
    <property type="project" value="UniProtKB-SubCell"/>
</dbReference>
<dbReference type="InterPro" id="IPR013637">
    <property type="entry name" value="Lys_sp_deMease-like_dom"/>
</dbReference>
<feature type="compositionally biased region" description="Polar residues" evidence="15">
    <location>
        <begin position="1610"/>
        <end position="1621"/>
    </location>
</feature>
<dbReference type="SMART" id="SM01014">
    <property type="entry name" value="ARID"/>
    <property type="match status" value="1"/>
</dbReference>
<feature type="compositionally biased region" description="Basic and acidic residues" evidence="15">
    <location>
        <begin position="189"/>
        <end position="210"/>
    </location>
</feature>
<keyword evidence="12" id="KW-0408">Iron</keyword>
<dbReference type="PROSITE" id="PS51183">
    <property type="entry name" value="JMJN"/>
    <property type="match status" value="1"/>
</dbReference>
<dbReference type="InterPro" id="IPR001965">
    <property type="entry name" value="Znf_PHD"/>
</dbReference>
<evidence type="ECO:0000256" key="9">
    <source>
        <dbReference type="ARBA" id="ARBA00022853"/>
    </source>
</evidence>
<dbReference type="GO" id="GO:0000785">
    <property type="term" value="C:chromatin"/>
    <property type="evidence" value="ECO:0007669"/>
    <property type="project" value="TreeGrafter"/>
</dbReference>
<dbReference type="InterPro" id="IPR048615">
    <property type="entry name" value="KDM5_C-hel"/>
</dbReference>
<evidence type="ECO:0000256" key="10">
    <source>
        <dbReference type="ARBA" id="ARBA00022964"/>
    </source>
</evidence>
<feature type="compositionally biased region" description="Low complexity" evidence="15">
    <location>
        <begin position="1663"/>
        <end position="1678"/>
    </location>
</feature>
<dbReference type="PANTHER" id="PTHR10694:SF33">
    <property type="entry name" value="LYSINE-SPECIFIC DEMETHYLASE 5"/>
    <property type="match status" value="1"/>
</dbReference>
<dbReference type="PROSITE" id="PS50016">
    <property type="entry name" value="ZF_PHD_2"/>
    <property type="match status" value="2"/>
</dbReference>
<dbReference type="PROSITE" id="PS51011">
    <property type="entry name" value="ARID"/>
    <property type="match status" value="1"/>
</dbReference>
<evidence type="ECO:0000256" key="5">
    <source>
        <dbReference type="ARBA" id="ARBA00022723"/>
    </source>
</evidence>
<dbReference type="Pfam" id="PF08429">
    <property type="entry name" value="PLU-1"/>
    <property type="match status" value="1"/>
</dbReference>
<dbReference type="Gene3D" id="2.60.120.650">
    <property type="entry name" value="Cupin"/>
    <property type="match status" value="1"/>
</dbReference>
<keyword evidence="5" id="KW-0479">Metal-binding</keyword>
<dbReference type="SMART" id="SM00545">
    <property type="entry name" value="JmjN"/>
    <property type="match status" value="1"/>
</dbReference>
<feature type="compositionally biased region" description="Basic residues" evidence="15">
    <location>
        <begin position="1649"/>
        <end position="1662"/>
    </location>
</feature>
<evidence type="ECO:0000256" key="14">
    <source>
        <dbReference type="ARBA" id="ARBA00048734"/>
    </source>
</evidence>
<dbReference type="InterPro" id="IPR004198">
    <property type="entry name" value="Znf_C5HC2"/>
</dbReference>
<dbReference type="Pfam" id="PF02373">
    <property type="entry name" value="JmjC"/>
    <property type="match status" value="1"/>
</dbReference>
<evidence type="ECO:0000256" key="1">
    <source>
        <dbReference type="ARBA" id="ARBA00001954"/>
    </source>
</evidence>
<comment type="catalytic activity">
    <reaction evidence="14">
        <text>N(6),N(6),N(6)-trimethyl-L-lysyl(4)-[histone H3] + 3 2-oxoglutarate + 3 O2 = L-lysyl(4)-[histone H3] + 3 formaldehyde + 3 succinate + 3 CO2</text>
        <dbReference type="Rhea" id="RHEA:60208"/>
        <dbReference type="Rhea" id="RHEA-COMP:15537"/>
        <dbReference type="Rhea" id="RHEA-COMP:15547"/>
        <dbReference type="ChEBI" id="CHEBI:15379"/>
        <dbReference type="ChEBI" id="CHEBI:16526"/>
        <dbReference type="ChEBI" id="CHEBI:16810"/>
        <dbReference type="ChEBI" id="CHEBI:16842"/>
        <dbReference type="ChEBI" id="CHEBI:29969"/>
        <dbReference type="ChEBI" id="CHEBI:30031"/>
        <dbReference type="ChEBI" id="CHEBI:61961"/>
        <dbReference type="EC" id="1.14.11.67"/>
    </reaction>
</comment>
<dbReference type="SUPFAM" id="SSF57903">
    <property type="entry name" value="FYVE/PHD zinc finger"/>
    <property type="match status" value="3"/>
</dbReference>
<evidence type="ECO:0000256" key="3">
    <source>
        <dbReference type="ARBA" id="ARBA00006801"/>
    </source>
</evidence>
<dbReference type="SUPFAM" id="SSF46774">
    <property type="entry name" value="ARID-like"/>
    <property type="match status" value="1"/>
</dbReference>
<dbReference type="SMART" id="SM00249">
    <property type="entry name" value="PHD"/>
    <property type="match status" value="3"/>
</dbReference>
<evidence type="ECO:0000256" key="7">
    <source>
        <dbReference type="ARBA" id="ARBA00022771"/>
    </source>
</evidence>
<protein>
    <recommendedName>
        <fullName evidence="4">[histone H3]-trimethyl-L-lysine(4) demethylase</fullName>
        <ecNumber evidence="4">1.14.11.67</ecNumber>
    </recommendedName>
</protein>
<feature type="compositionally biased region" description="Basic and acidic residues" evidence="15">
    <location>
        <begin position="1590"/>
        <end position="1605"/>
    </location>
</feature>
<feature type="compositionally biased region" description="Polar residues" evidence="15">
    <location>
        <begin position="237"/>
        <end position="246"/>
    </location>
</feature>
<comment type="cofactor">
    <cofactor evidence="1">
        <name>Fe(2+)</name>
        <dbReference type="ChEBI" id="CHEBI:29033"/>
    </cofactor>
</comment>
<keyword evidence="9" id="KW-0156">Chromatin regulator</keyword>
<feature type="region of interest" description="Disordered" evidence="15">
    <location>
        <begin position="1590"/>
        <end position="1679"/>
    </location>
</feature>
<feature type="region of interest" description="Disordered" evidence="15">
    <location>
        <begin position="184"/>
        <end position="248"/>
    </location>
</feature>
<dbReference type="InterPro" id="IPR011011">
    <property type="entry name" value="Znf_FYVE_PHD"/>
</dbReference>
<name>A0A7R8ZT83_9CRUS</name>
<organism evidence="16">
    <name type="scientific">Cyprideis torosa</name>
    <dbReference type="NCBI Taxonomy" id="163714"/>
    <lineage>
        <taxon>Eukaryota</taxon>
        <taxon>Metazoa</taxon>
        <taxon>Ecdysozoa</taxon>
        <taxon>Arthropoda</taxon>
        <taxon>Crustacea</taxon>
        <taxon>Oligostraca</taxon>
        <taxon>Ostracoda</taxon>
        <taxon>Podocopa</taxon>
        <taxon>Podocopida</taxon>
        <taxon>Cytherocopina</taxon>
        <taxon>Cytheroidea</taxon>
        <taxon>Cytherideidae</taxon>
        <taxon>Cyprideis</taxon>
    </lineage>
</organism>
<evidence type="ECO:0000256" key="13">
    <source>
        <dbReference type="ARBA" id="ARBA00023242"/>
    </source>
</evidence>
<dbReference type="InterPro" id="IPR003349">
    <property type="entry name" value="JmjN"/>
</dbReference>
<dbReference type="FunFam" id="1.10.150.60:FF:000001">
    <property type="entry name" value="Putative lysine-specific demethylase 5b"/>
    <property type="match status" value="1"/>
</dbReference>
<dbReference type="CDD" id="cd16864">
    <property type="entry name" value="ARID_JARID"/>
    <property type="match status" value="1"/>
</dbReference>
<accession>A0A7R8ZT83</accession>
<evidence type="ECO:0000313" key="16">
    <source>
        <dbReference type="EMBL" id="CAD7230911.1"/>
    </source>
</evidence>
<keyword evidence="11" id="KW-0560">Oxidoreductase</keyword>
<comment type="subcellular location">
    <subcellularLocation>
        <location evidence="2">Nucleus</location>
    </subcellularLocation>
</comment>
<keyword evidence="8" id="KW-0862">Zinc</keyword>
<dbReference type="Pfam" id="PF21323">
    <property type="entry name" value="KDM5_C-hel"/>
    <property type="match status" value="1"/>
</dbReference>
<evidence type="ECO:0000256" key="4">
    <source>
        <dbReference type="ARBA" id="ARBA00012902"/>
    </source>
</evidence>
<comment type="similarity">
    <text evidence="3">Belongs to the JARID1 histone demethylase family.</text>
</comment>
<dbReference type="OrthoDB" id="1678912at2759"/>
<dbReference type="InterPro" id="IPR019787">
    <property type="entry name" value="Znf_PHD-finger"/>
</dbReference>
<dbReference type="Pfam" id="PF00628">
    <property type="entry name" value="PHD"/>
    <property type="match status" value="2"/>
</dbReference>